<feature type="region of interest" description="Disordered" evidence="1">
    <location>
        <begin position="1"/>
        <end position="131"/>
    </location>
</feature>
<evidence type="ECO:0000313" key="3">
    <source>
        <dbReference type="Proteomes" id="UP000011096"/>
    </source>
</evidence>
<dbReference type="EMBL" id="ANPB02000002">
    <property type="protein sequence ID" value="KAF4489065.1"/>
    <property type="molecule type" value="Genomic_DNA"/>
</dbReference>
<protein>
    <submittedName>
        <fullName evidence="2">Uncharacterized protein</fullName>
    </submittedName>
</protein>
<feature type="compositionally biased region" description="Pro residues" evidence="1">
    <location>
        <begin position="34"/>
        <end position="43"/>
    </location>
</feature>
<dbReference type="InParanoid" id="A0A7J6JHL2"/>
<accession>A0A7J6JHL2</accession>
<dbReference type="GeneID" id="90979726"/>
<evidence type="ECO:0000313" key="2">
    <source>
        <dbReference type="EMBL" id="KAF4489065.1"/>
    </source>
</evidence>
<feature type="compositionally biased region" description="Basic and acidic residues" evidence="1">
    <location>
        <begin position="122"/>
        <end position="131"/>
    </location>
</feature>
<feature type="compositionally biased region" description="Polar residues" evidence="1">
    <location>
        <begin position="18"/>
        <end position="31"/>
    </location>
</feature>
<reference evidence="2 3" key="2">
    <citation type="submission" date="2020-04" db="EMBL/GenBank/DDBJ databases">
        <title>Genome sequencing and assembly of multiple isolates from the Colletotrichum gloeosporioides species complex.</title>
        <authorList>
            <person name="Gan P."/>
            <person name="Shirasu K."/>
        </authorList>
    </citation>
    <scope>NUCLEOTIDE SEQUENCE [LARGE SCALE GENOMIC DNA]</scope>
    <source>
        <strain evidence="2 3">Nara gc5</strain>
    </source>
</reference>
<dbReference type="AlphaFoldDB" id="A0A7J6JHL2"/>
<sequence>MTACPSQIPPPPSSSSQVTASLCLSLSSDKTPSVPNPRSPQPPSIGLRKSVPPSGHNSRSAHQPIANPARFPSIPSVQRTAAPQVKAADDDSDSVAPHPRAAARPDLLDSSSNYLQTNTNDDNPHTPDDDD</sequence>
<organism evidence="2 3">
    <name type="scientific">Colletotrichum fructicola (strain Nara gc5)</name>
    <name type="common">Anthracnose fungus</name>
    <name type="synonym">Colletotrichum gloeosporioides (strain Nara gc5)</name>
    <dbReference type="NCBI Taxonomy" id="1213859"/>
    <lineage>
        <taxon>Eukaryota</taxon>
        <taxon>Fungi</taxon>
        <taxon>Dikarya</taxon>
        <taxon>Ascomycota</taxon>
        <taxon>Pezizomycotina</taxon>
        <taxon>Sordariomycetes</taxon>
        <taxon>Hypocreomycetidae</taxon>
        <taxon>Glomerellales</taxon>
        <taxon>Glomerellaceae</taxon>
        <taxon>Colletotrichum</taxon>
        <taxon>Colletotrichum gloeosporioides species complex</taxon>
    </lineage>
</organism>
<name>A0A7J6JHL2_COLFN</name>
<dbReference type="RefSeq" id="XP_066009462.1">
    <property type="nucleotide sequence ID" value="XM_066151225.1"/>
</dbReference>
<reference evidence="2 3" key="1">
    <citation type="submission" date="2012-08" db="EMBL/GenBank/DDBJ databases">
        <authorList>
            <person name="Gan P.H.P."/>
            <person name="Ikeda K."/>
            <person name="Irieda H."/>
            <person name="Narusaka M."/>
            <person name="O'Connell R.J."/>
            <person name="Narusaka Y."/>
            <person name="Takano Y."/>
            <person name="Kubo Y."/>
            <person name="Shirasu K."/>
        </authorList>
    </citation>
    <scope>NUCLEOTIDE SEQUENCE [LARGE SCALE GENOMIC DNA]</scope>
    <source>
        <strain evidence="2 3">Nara gc5</strain>
    </source>
</reference>
<evidence type="ECO:0000256" key="1">
    <source>
        <dbReference type="SAM" id="MobiDB-lite"/>
    </source>
</evidence>
<proteinExistence type="predicted"/>
<dbReference type="Proteomes" id="UP000011096">
    <property type="component" value="Unassembled WGS sequence"/>
</dbReference>
<keyword evidence="3" id="KW-1185">Reference proteome</keyword>
<comment type="caution">
    <text evidence="2">The sequence shown here is derived from an EMBL/GenBank/DDBJ whole genome shotgun (WGS) entry which is preliminary data.</text>
</comment>
<gene>
    <name evidence="2" type="ORF">CGGC5_v004091</name>
</gene>